<evidence type="ECO:0000313" key="5">
    <source>
        <dbReference type="Proteomes" id="UP001617714"/>
    </source>
</evidence>
<dbReference type="RefSeq" id="WP_161547004.1">
    <property type="nucleotide sequence ID" value="NZ_CP046377.1"/>
</dbReference>
<evidence type="ECO:0000256" key="1">
    <source>
        <dbReference type="SAM" id="MobiDB-lite"/>
    </source>
</evidence>
<protein>
    <submittedName>
        <fullName evidence="3">Uncharacterized protein</fullName>
    </submittedName>
</protein>
<feature type="region of interest" description="Disordered" evidence="1">
    <location>
        <begin position="412"/>
        <end position="447"/>
    </location>
</feature>
<reference evidence="4" key="1">
    <citation type="submission" date="2019-11" db="EMBL/GenBank/DDBJ databases">
        <authorList>
            <person name="Jee S."/>
        </authorList>
    </citation>
    <scope>NUCLEOTIDE SEQUENCE [LARGE SCALE GENOMIC DNA]</scope>
    <source>
        <strain evidence="4">PZ1</strain>
    </source>
</reference>
<evidence type="ECO:0000313" key="3">
    <source>
        <dbReference type="EMBL" id="QHQ25833.1"/>
    </source>
</evidence>
<proteinExistence type="predicted"/>
<evidence type="ECO:0000313" key="4">
    <source>
        <dbReference type="Proteomes" id="UP000464054"/>
    </source>
</evidence>
<organism evidence="3 4">
    <name type="scientific">Pectobacterium parvum</name>
    <dbReference type="NCBI Taxonomy" id="2778550"/>
    <lineage>
        <taxon>Bacteria</taxon>
        <taxon>Pseudomonadati</taxon>
        <taxon>Pseudomonadota</taxon>
        <taxon>Gammaproteobacteria</taxon>
        <taxon>Enterobacterales</taxon>
        <taxon>Pectobacteriaceae</taxon>
        <taxon>Pectobacterium</taxon>
    </lineage>
</organism>
<name>A0AAP9IM35_9GAMM</name>
<dbReference type="EMBL" id="JBIXKD010000002">
    <property type="protein sequence ID" value="MFJ5320290.1"/>
    <property type="molecule type" value="Genomic_DNA"/>
</dbReference>
<keyword evidence="5" id="KW-1185">Reference proteome</keyword>
<dbReference type="EMBL" id="CP046377">
    <property type="protein sequence ID" value="QHQ25833.1"/>
    <property type="molecule type" value="Genomic_DNA"/>
</dbReference>
<accession>A0AAP9IM35</accession>
<dbReference type="Proteomes" id="UP001617714">
    <property type="component" value="Unassembled WGS sequence"/>
</dbReference>
<dbReference type="AlphaFoldDB" id="A0AAP9IM35"/>
<evidence type="ECO:0000313" key="2">
    <source>
        <dbReference type="EMBL" id="MFJ5320290.1"/>
    </source>
</evidence>
<gene>
    <name evidence="2" type="ORF">ACIPSN_02670</name>
    <name evidence="3" type="ORF">GMX10_18695</name>
</gene>
<reference evidence="3" key="2">
    <citation type="journal article" date="2022" name="Plant Pathol J">
        <title>Comparative Genomic Analysis of Pathogenic Factors of Pectobacterium Species Isolated in South Korea Using Whole-Genome Sequencing.</title>
        <authorList>
            <person name="Jee S."/>
            <person name="Kang I.J."/>
            <person name="Bak G."/>
            <person name="Kang S."/>
            <person name="Lee J."/>
            <person name="Heu S."/>
            <person name="Hwang I."/>
        </authorList>
    </citation>
    <scope>NUCLEOTIDE SEQUENCE</scope>
    <source>
        <strain evidence="3">PZ1</strain>
    </source>
</reference>
<reference evidence="2 5" key="3">
    <citation type="submission" date="2024-10" db="EMBL/GenBank/DDBJ databases">
        <authorList>
            <person name="Lu C.-H."/>
        </authorList>
    </citation>
    <scope>NUCLEOTIDE SEQUENCE [LARGE SCALE GENOMIC DNA]</scope>
    <source>
        <strain evidence="2 5">22QBSP01-2</strain>
    </source>
</reference>
<dbReference type="Proteomes" id="UP000464054">
    <property type="component" value="Chromosome"/>
</dbReference>
<sequence length="447" mass="49740">MADVRGLADGFLAGFNTMDNALQRREESELRRLMVDQQQKNDDRRFGLAQTQFDHGKETDNRNFAHQASRDKITDQQWGLTHTLNAKNADRSYALQAQSNNLAQQRSDFQVNEQKRKDRLDSETPTAKAAWDRLGAGIYDDESLRLMNMISDDNPLSPKRLFGPDKIQTVRDISMLMPKVNDGSIDYDDPAVIRVGNTVLSDLIQRNVGETDPQTGKVIKNKELAHWGLTEDQRSIIPTLKITYGDGTTAMKPMTKNGSSDERDDSVAAIPIESLYARFRGYSQMVGAANDPRLAQFMNSIVNPPDKTAVREEAKDHRAQTVKLTIEESKAISANPENEKTIRAQFAQARSQLDAAFGITASSTASNSRINAQLNQWAAGDPDKLAFAQAALSSGKLSGDATTKELDDNYSIAKKDNTQKQNSQVAQQLRERNQTPPPAYPPYYTGK</sequence>